<dbReference type="STRING" id="1867952.MTBPR1_30274"/>
<dbReference type="RefSeq" id="WP_069188959.1">
    <property type="nucleotide sequence ID" value="NZ_FLYE01000023.1"/>
</dbReference>
<dbReference type="Pfam" id="PF00072">
    <property type="entry name" value="Response_reg"/>
    <property type="match status" value="1"/>
</dbReference>
<evidence type="ECO:0000256" key="2">
    <source>
        <dbReference type="SAM" id="MobiDB-lite"/>
    </source>
</evidence>
<evidence type="ECO:0000313" key="4">
    <source>
        <dbReference type="EMBL" id="SCA56904.1"/>
    </source>
</evidence>
<dbReference type="EMBL" id="FLYE01000023">
    <property type="protein sequence ID" value="SCA56904.1"/>
    <property type="molecule type" value="Genomic_DNA"/>
</dbReference>
<proteinExistence type="predicted"/>
<feature type="region of interest" description="Disordered" evidence="2">
    <location>
        <begin position="288"/>
        <end position="322"/>
    </location>
</feature>
<dbReference type="Proteomes" id="UP000231658">
    <property type="component" value="Unassembled WGS sequence"/>
</dbReference>
<dbReference type="Gene3D" id="3.40.50.2300">
    <property type="match status" value="1"/>
</dbReference>
<dbReference type="InterPro" id="IPR001789">
    <property type="entry name" value="Sig_transdc_resp-reg_receiver"/>
</dbReference>
<gene>
    <name evidence="4" type="ORF">MTBPR1_30274</name>
</gene>
<evidence type="ECO:0000259" key="3">
    <source>
        <dbReference type="PROSITE" id="PS50110"/>
    </source>
</evidence>
<evidence type="ECO:0000313" key="5">
    <source>
        <dbReference type="Proteomes" id="UP000231658"/>
    </source>
</evidence>
<keyword evidence="1" id="KW-0597">Phosphoprotein</keyword>
<keyword evidence="5" id="KW-1185">Reference proteome</keyword>
<dbReference type="InterPro" id="IPR011006">
    <property type="entry name" value="CheY-like_superfamily"/>
</dbReference>
<dbReference type="OrthoDB" id="2274384at2"/>
<feature type="domain" description="Response regulatory" evidence="3">
    <location>
        <begin position="7"/>
        <end position="126"/>
    </location>
</feature>
<evidence type="ECO:0000256" key="1">
    <source>
        <dbReference type="PROSITE-ProRule" id="PRU00169"/>
    </source>
</evidence>
<feature type="modified residue" description="4-aspartylphosphate" evidence="1">
    <location>
        <position position="57"/>
    </location>
</feature>
<organism evidence="4 5">
    <name type="scientific">Candidatus Terasakiella magnetica</name>
    <dbReference type="NCBI Taxonomy" id="1867952"/>
    <lineage>
        <taxon>Bacteria</taxon>
        <taxon>Pseudomonadati</taxon>
        <taxon>Pseudomonadota</taxon>
        <taxon>Alphaproteobacteria</taxon>
        <taxon>Rhodospirillales</taxon>
        <taxon>Terasakiellaceae</taxon>
        <taxon>Terasakiella</taxon>
    </lineage>
</organism>
<name>A0A1C3RI63_9PROT</name>
<dbReference type="SUPFAM" id="SSF52172">
    <property type="entry name" value="CheY-like"/>
    <property type="match status" value="1"/>
</dbReference>
<dbReference type="AlphaFoldDB" id="A0A1C3RI63"/>
<dbReference type="PROSITE" id="PS50110">
    <property type="entry name" value="RESPONSE_REGULATORY"/>
    <property type="match status" value="1"/>
</dbReference>
<accession>A0A1C3RI63</accession>
<sequence>MDTHSVKLVLGESNISTRHAFVSMLRQKGFSDINHAANFTALQNILKSSSVDLLVCDTNLEAGCLSQLISDIRQDKIGKNPFMVIIGLVTKAESGIIRSLVNAGIDDILIKPVSGLNLEKHLHMLAHHRKKFLATENYFGPDRRKDTRADQKSHVGTFVVPNPLDQAGIKVTPFQVKQQIEKTKKMVNDQFIERYAAELELSTGHLELLQSNKKMDEIPLTLNKIARASMVLRSKLGMSGFTQAINLCSDLLQLSTDVKARSEQFSQENVHEIRQVNHKIQNIIFPVSKPQEKPTRPTPMPVKKKKTSPAVTHNEAVPDVASQEELLKHLKKHA</sequence>
<reference evidence="4 5" key="1">
    <citation type="submission" date="2016-07" db="EMBL/GenBank/DDBJ databases">
        <authorList>
            <person name="Lefevre C.T."/>
        </authorList>
    </citation>
    <scope>NUCLEOTIDE SEQUENCE [LARGE SCALE GENOMIC DNA]</scope>
    <source>
        <strain evidence="4">PR1</strain>
    </source>
</reference>
<protein>
    <recommendedName>
        <fullName evidence="3">Response regulatory domain-containing protein</fullName>
    </recommendedName>
</protein>
<dbReference type="GO" id="GO:0000160">
    <property type="term" value="P:phosphorelay signal transduction system"/>
    <property type="evidence" value="ECO:0007669"/>
    <property type="project" value="InterPro"/>
</dbReference>